<accession>A0AC35FK33</accession>
<evidence type="ECO:0000313" key="2">
    <source>
        <dbReference type="WBParaSite" id="PS1159_v2.g17873.t1"/>
    </source>
</evidence>
<dbReference type="WBParaSite" id="PS1159_v2.g17873.t1">
    <property type="protein sequence ID" value="PS1159_v2.g17873.t1"/>
    <property type="gene ID" value="PS1159_v2.g17873"/>
</dbReference>
<sequence>MKFIIFSIFFLAVSVCVFADTNTNPQKCPENSKWNECGTACPTTCKQQTPPPCTKQCHPSCQCEDGWNESVFKTQCVLISECPKIPTTSSTKL</sequence>
<reference evidence="2" key="1">
    <citation type="submission" date="2022-11" db="UniProtKB">
        <authorList>
            <consortium name="WormBaseParasite"/>
        </authorList>
    </citation>
    <scope>IDENTIFICATION</scope>
</reference>
<dbReference type="Proteomes" id="UP000887580">
    <property type="component" value="Unplaced"/>
</dbReference>
<name>A0AC35FK33_9BILA</name>
<organism evidence="1 2">
    <name type="scientific">Panagrolaimus sp. PS1159</name>
    <dbReference type="NCBI Taxonomy" id="55785"/>
    <lineage>
        <taxon>Eukaryota</taxon>
        <taxon>Metazoa</taxon>
        <taxon>Ecdysozoa</taxon>
        <taxon>Nematoda</taxon>
        <taxon>Chromadorea</taxon>
        <taxon>Rhabditida</taxon>
        <taxon>Tylenchina</taxon>
        <taxon>Panagrolaimomorpha</taxon>
        <taxon>Panagrolaimoidea</taxon>
        <taxon>Panagrolaimidae</taxon>
        <taxon>Panagrolaimus</taxon>
    </lineage>
</organism>
<evidence type="ECO:0000313" key="1">
    <source>
        <dbReference type="Proteomes" id="UP000887580"/>
    </source>
</evidence>
<protein>
    <submittedName>
        <fullName evidence="2">TIL domain-containing protein</fullName>
    </submittedName>
</protein>
<proteinExistence type="predicted"/>